<dbReference type="CDD" id="cd05244">
    <property type="entry name" value="BVR-B_like_SDR_a"/>
    <property type="match status" value="1"/>
</dbReference>
<evidence type="ECO:0000259" key="1">
    <source>
        <dbReference type="Pfam" id="PF13460"/>
    </source>
</evidence>
<sequence>MNIGVIGASGKAGRLIAREAASRGHSVTAIVRDASKVSEFPVIEKDVFQITEEDIQGLDVIVNAFGAALGQEHLYVEAGQALIRLLSNTDIRLIVVGGAGSLYVDDQNTTRLVDTPEFPAAIKPTAFNAAKNLEDLKASEDLDWTYMSPAAFFDPEGSRTGSYQLGQDHLILNQQGNSYISYADYAVALVDEIEAANHKHQRFTVVSERN</sequence>
<protein>
    <submittedName>
        <fullName evidence="2">NAD(P)-dependent oxidoreductase</fullName>
    </submittedName>
</protein>
<dbReference type="SUPFAM" id="SSF51735">
    <property type="entry name" value="NAD(P)-binding Rossmann-fold domains"/>
    <property type="match status" value="1"/>
</dbReference>
<dbReference type="Proteomes" id="UP001597169">
    <property type="component" value="Unassembled WGS sequence"/>
</dbReference>
<keyword evidence="3" id="KW-1185">Reference proteome</keyword>
<dbReference type="InterPro" id="IPR051606">
    <property type="entry name" value="Polyketide_Oxido-like"/>
</dbReference>
<evidence type="ECO:0000313" key="2">
    <source>
        <dbReference type="EMBL" id="MFD1130460.1"/>
    </source>
</evidence>
<evidence type="ECO:0000313" key="3">
    <source>
        <dbReference type="Proteomes" id="UP001597169"/>
    </source>
</evidence>
<comment type="caution">
    <text evidence="2">The sequence shown here is derived from an EMBL/GenBank/DDBJ whole genome shotgun (WGS) entry which is preliminary data.</text>
</comment>
<dbReference type="InterPro" id="IPR016040">
    <property type="entry name" value="NAD(P)-bd_dom"/>
</dbReference>
<accession>A0ABW3PZ87</accession>
<dbReference type="Pfam" id="PF13460">
    <property type="entry name" value="NAD_binding_10"/>
    <property type="match status" value="1"/>
</dbReference>
<dbReference type="PANTHER" id="PTHR43355:SF2">
    <property type="entry name" value="FLAVIN REDUCTASE (NADPH)"/>
    <property type="match status" value="1"/>
</dbReference>
<organism evidence="2 3">
    <name type="scientific">Paenibacillus provencensis</name>
    <dbReference type="NCBI Taxonomy" id="441151"/>
    <lineage>
        <taxon>Bacteria</taxon>
        <taxon>Bacillati</taxon>
        <taxon>Bacillota</taxon>
        <taxon>Bacilli</taxon>
        <taxon>Bacillales</taxon>
        <taxon>Paenibacillaceae</taxon>
        <taxon>Paenibacillus</taxon>
    </lineage>
</organism>
<dbReference type="PANTHER" id="PTHR43355">
    <property type="entry name" value="FLAVIN REDUCTASE (NADPH)"/>
    <property type="match status" value="1"/>
</dbReference>
<dbReference type="RefSeq" id="WP_091159656.1">
    <property type="nucleotide sequence ID" value="NZ_JBHTKX010000003.1"/>
</dbReference>
<dbReference type="InterPro" id="IPR036291">
    <property type="entry name" value="NAD(P)-bd_dom_sf"/>
</dbReference>
<feature type="domain" description="NAD(P)-binding" evidence="1">
    <location>
        <begin position="7"/>
        <end position="191"/>
    </location>
</feature>
<reference evidence="3" key="1">
    <citation type="journal article" date="2019" name="Int. J. Syst. Evol. Microbiol.">
        <title>The Global Catalogue of Microorganisms (GCM) 10K type strain sequencing project: providing services to taxonomists for standard genome sequencing and annotation.</title>
        <authorList>
            <consortium name="The Broad Institute Genomics Platform"/>
            <consortium name="The Broad Institute Genome Sequencing Center for Infectious Disease"/>
            <person name="Wu L."/>
            <person name="Ma J."/>
        </authorList>
    </citation>
    <scope>NUCLEOTIDE SEQUENCE [LARGE SCALE GENOMIC DNA]</scope>
    <source>
        <strain evidence="3">CCUG 53519</strain>
    </source>
</reference>
<proteinExistence type="predicted"/>
<dbReference type="EMBL" id="JBHTKX010000003">
    <property type="protein sequence ID" value="MFD1130460.1"/>
    <property type="molecule type" value="Genomic_DNA"/>
</dbReference>
<name>A0ABW3PZ87_9BACL</name>
<dbReference type="Gene3D" id="3.40.50.720">
    <property type="entry name" value="NAD(P)-binding Rossmann-like Domain"/>
    <property type="match status" value="1"/>
</dbReference>
<gene>
    <name evidence="2" type="ORF">ACFQ3J_20135</name>
</gene>